<feature type="region of interest" description="Disordered" evidence="1">
    <location>
        <begin position="1"/>
        <end position="30"/>
    </location>
</feature>
<organism evidence="2 3">
    <name type="scientific">Nomascus leucogenys</name>
    <name type="common">Northern white-cheeked gibbon</name>
    <name type="synonym">Hylobates leucogenys</name>
    <dbReference type="NCBI Taxonomy" id="61853"/>
    <lineage>
        <taxon>Eukaryota</taxon>
        <taxon>Metazoa</taxon>
        <taxon>Chordata</taxon>
        <taxon>Craniata</taxon>
        <taxon>Vertebrata</taxon>
        <taxon>Euteleostomi</taxon>
        <taxon>Mammalia</taxon>
        <taxon>Eutheria</taxon>
        <taxon>Euarchontoglires</taxon>
        <taxon>Primates</taxon>
        <taxon>Haplorrhini</taxon>
        <taxon>Catarrhini</taxon>
        <taxon>Hylobatidae</taxon>
        <taxon>Nomascus</taxon>
    </lineage>
</organism>
<sequence>MTTTGSSDPNPGSQEKGVDRGRKEGKAVCPSVRSWRGHGICEGRDLGEHLGQVGGQGPSHLAGVRT</sequence>
<reference evidence="2" key="2">
    <citation type="submission" date="2025-08" db="UniProtKB">
        <authorList>
            <consortium name="Ensembl"/>
        </authorList>
    </citation>
    <scope>IDENTIFICATION</scope>
</reference>
<dbReference type="Ensembl" id="ENSNLET00000037371.1">
    <property type="protein sequence ID" value="ENSNLEP00000040172.1"/>
    <property type="gene ID" value="ENSNLEG00000036277.1"/>
</dbReference>
<keyword evidence="3" id="KW-1185">Reference proteome</keyword>
<dbReference type="AlphaFoldDB" id="A0A2I3H9K5"/>
<reference evidence="2 3" key="1">
    <citation type="submission" date="2012-10" db="EMBL/GenBank/DDBJ databases">
        <authorList>
            <consortium name="Gibbon Genome Sequencing Consortium"/>
        </authorList>
    </citation>
    <scope>NUCLEOTIDE SEQUENCE [LARGE SCALE GENOMIC DNA]</scope>
</reference>
<evidence type="ECO:0000256" key="1">
    <source>
        <dbReference type="SAM" id="MobiDB-lite"/>
    </source>
</evidence>
<protein>
    <submittedName>
        <fullName evidence="2">Uncharacterized protein</fullName>
    </submittedName>
</protein>
<feature type="region of interest" description="Disordered" evidence="1">
    <location>
        <begin position="46"/>
        <end position="66"/>
    </location>
</feature>
<dbReference type="Proteomes" id="UP000001073">
    <property type="component" value="Chromosome 20"/>
</dbReference>
<name>A0A2I3H9K5_NOMLE</name>
<proteinExistence type="predicted"/>
<accession>A0A2I3H9K5</accession>
<evidence type="ECO:0000313" key="3">
    <source>
        <dbReference type="Proteomes" id="UP000001073"/>
    </source>
</evidence>
<reference evidence="2" key="3">
    <citation type="submission" date="2025-09" db="UniProtKB">
        <authorList>
            <consortium name="Ensembl"/>
        </authorList>
    </citation>
    <scope>IDENTIFICATION</scope>
</reference>
<dbReference type="EMBL" id="ADFV01116087">
    <property type="status" value="NOT_ANNOTATED_CDS"/>
    <property type="molecule type" value="Genomic_DNA"/>
</dbReference>
<dbReference type="InParanoid" id="A0A2I3H9K5"/>
<feature type="compositionally biased region" description="Polar residues" evidence="1">
    <location>
        <begin position="1"/>
        <end position="13"/>
    </location>
</feature>
<dbReference type="OMA" id="QGICEGR"/>
<feature type="compositionally biased region" description="Basic and acidic residues" evidence="1">
    <location>
        <begin position="16"/>
        <end position="26"/>
    </location>
</feature>
<evidence type="ECO:0000313" key="2">
    <source>
        <dbReference type="Ensembl" id="ENSNLEP00000040172.1"/>
    </source>
</evidence>
<dbReference type="GeneTree" id="ENSGT00910000148326"/>